<protein>
    <submittedName>
        <fullName evidence="1">Uncharacterized protein</fullName>
    </submittedName>
</protein>
<proteinExistence type="predicted"/>
<evidence type="ECO:0000313" key="1">
    <source>
        <dbReference type="EMBL" id="KAK6958496.1"/>
    </source>
</evidence>
<reference evidence="1 2" key="1">
    <citation type="journal article" date="2024" name="Front Chem Biol">
        <title>Unveiling the potential of Daldinia eschscholtzii MFLUCC 19-0629 through bioactivity and bioinformatics studies for enhanced sustainable agriculture production.</title>
        <authorList>
            <person name="Brooks S."/>
            <person name="Weaver J.A."/>
            <person name="Klomchit A."/>
            <person name="Alharthi S.A."/>
            <person name="Onlamun T."/>
            <person name="Nurani R."/>
            <person name="Vong T.K."/>
            <person name="Alberti F."/>
            <person name="Greco C."/>
        </authorList>
    </citation>
    <scope>NUCLEOTIDE SEQUENCE [LARGE SCALE GENOMIC DNA]</scope>
    <source>
        <strain evidence="1">MFLUCC 19-0629</strain>
    </source>
</reference>
<name>A0AAX6N146_9PEZI</name>
<gene>
    <name evidence="1" type="ORF">Daesc_001297</name>
</gene>
<accession>A0AAX6N146</accession>
<dbReference type="EMBL" id="JBANMG010000001">
    <property type="protein sequence ID" value="KAK6958496.1"/>
    <property type="molecule type" value="Genomic_DNA"/>
</dbReference>
<sequence length="690" mass="77514">MSYGQLAKSSQPRDAADALQQLDKALANTMEEKGFRVVALTSNIGAGKSTSIIGHIWGQAKVGKAPPKLVYVVSTDTEVIWLLTHLVGNGTFTVDEVEHYLNLDGRPVAIRSMRQYLAQFDEFSQYTEYEVAFARLLSRAAAGKGNEGFRVCCVLFMSAFESQRTVAAFEKWVGNVLRLDCTGFESPEVEIETAQEGWKENLQHILLEVLQRKRAVIGTERFWEFGGLENEPFDALTGEVTFAFREDEDRVKESIQSLKAAPLVAIDADTPFSAGIAGLGIFVSPGVARKNFLVPEIMQVVMKERNLRWYELLRHYSWVTKSSESSAASGPSRVRFLCPASEEELQNREEVFENLGLAWNGDFMFTVLAFFCGWPGCHLSRMPMRRPANDYVFAEAVNRLFVLGCIRKNTETEGTYECTSLGAKIMENFFAETEHRHDFHLTYLLSRVQLRENESPEVRRIVARLAAVSYYGPRKIFSVGNDNSSTQTYRDSLPAVISGRAHAGALWVGVGICAALEAVGLHVREDIGPSCFQGCFLVSVEDVRKVIKHAKELEKVLGLEPADALDWVNQPLTEAQLRSIDGDMMWAWLHRIGLFQNTAHRSGVERVVDCVSLEEFQANMKEEPLRAQEIRIHCWKVTTGGGDFYAFYLSLEEEEGQTWARDLTWVPPEALQDIPTKTNIAWPEVVAKTF</sequence>
<comment type="caution">
    <text evidence="1">The sequence shown here is derived from an EMBL/GenBank/DDBJ whole genome shotgun (WGS) entry which is preliminary data.</text>
</comment>
<dbReference type="AlphaFoldDB" id="A0AAX6N146"/>
<organism evidence="1 2">
    <name type="scientific">Daldinia eschscholtzii</name>
    <dbReference type="NCBI Taxonomy" id="292717"/>
    <lineage>
        <taxon>Eukaryota</taxon>
        <taxon>Fungi</taxon>
        <taxon>Dikarya</taxon>
        <taxon>Ascomycota</taxon>
        <taxon>Pezizomycotina</taxon>
        <taxon>Sordariomycetes</taxon>
        <taxon>Xylariomycetidae</taxon>
        <taxon>Xylariales</taxon>
        <taxon>Hypoxylaceae</taxon>
        <taxon>Daldinia</taxon>
    </lineage>
</organism>
<evidence type="ECO:0000313" key="2">
    <source>
        <dbReference type="Proteomes" id="UP001369815"/>
    </source>
</evidence>
<keyword evidence="2" id="KW-1185">Reference proteome</keyword>
<dbReference type="Proteomes" id="UP001369815">
    <property type="component" value="Unassembled WGS sequence"/>
</dbReference>